<organism evidence="1 2">
    <name type="scientific">Streptomyces tunisiensis</name>
    <dbReference type="NCBI Taxonomy" id="948699"/>
    <lineage>
        <taxon>Bacteria</taxon>
        <taxon>Bacillati</taxon>
        <taxon>Actinomycetota</taxon>
        <taxon>Actinomycetes</taxon>
        <taxon>Kitasatosporales</taxon>
        <taxon>Streptomycetaceae</taxon>
        <taxon>Streptomyces</taxon>
    </lineage>
</organism>
<reference evidence="2" key="1">
    <citation type="journal article" date="2019" name="Int. J. Syst. Evol. Microbiol.">
        <title>The Global Catalogue of Microorganisms (GCM) 10K type strain sequencing project: providing services to taxonomists for standard genome sequencing and annotation.</title>
        <authorList>
            <consortium name="The Broad Institute Genomics Platform"/>
            <consortium name="The Broad Institute Genome Sequencing Center for Infectious Disease"/>
            <person name="Wu L."/>
            <person name="Ma J."/>
        </authorList>
    </citation>
    <scope>NUCLEOTIDE SEQUENCE [LARGE SCALE GENOMIC DNA]</scope>
    <source>
        <strain evidence="2">JCM 17589</strain>
    </source>
</reference>
<sequence length="120" mass="13106">MGVRDWWIRRRANAQIERIVDAVNSGRALVADATAYEAFGAGQGIAGVLEVYDDHVHFKANSELTAARGGWQTSRSQIVGVRDGHEPGELVIAIRAPGPFQVVVVTPFMHIDRWRTLAAG</sequence>
<evidence type="ECO:0000313" key="1">
    <source>
        <dbReference type="EMBL" id="GAA4152272.1"/>
    </source>
</evidence>
<proteinExistence type="predicted"/>
<name>A0ABP7ZB55_9ACTN</name>
<evidence type="ECO:0000313" key="2">
    <source>
        <dbReference type="Proteomes" id="UP001501845"/>
    </source>
</evidence>
<keyword evidence="2" id="KW-1185">Reference proteome</keyword>
<dbReference type="EMBL" id="BAABBU010000037">
    <property type="protein sequence ID" value="GAA4152272.1"/>
    <property type="molecule type" value="Genomic_DNA"/>
</dbReference>
<dbReference type="Proteomes" id="UP001501845">
    <property type="component" value="Unassembled WGS sequence"/>
</dbReference>
<comment type="caution">
    <text evidence="1">The sequence shown here is derived from an EMBL/GenBank/DDBJ whole genome shotgun (WGS) entry which is preliminary data.</text>
</comment>
<protein>
    <recommendedName>
        <fullName evidence="3">SnoaL-like domain-containing protein</fullName>
    </recommendedName>
</protein>
<evidence type="ECO:0008006" key="3">
    <source>
        <dbReference type="Google" id="ProtNLM"/>
    </source>
</evidence>
<gene>
    <name evidence="1" type="ORF">GCM10022285_64490</name>
</gene>
<accession>A0ABP7ZB55</accession>